<evidence type="ECO:0000313" key="8">
    <source>
        <dbReference type="EMBL" id="KAG6584451.1"/>
    </source>
</evidence>
<evidence type="ECO:0000256" key="1">
    <source>
        <dbReference type="ARBA" id="ARBA00004123"/>
    </source>
</evidence>
<dbReference type="PANTHER" id="PTHR31072">
    <property type="entry name" value="TRANSCRIPTION FACTOR TCP4-RELATED"/>
    <property type="match status" value="1"/>
</dbReference>
<dbReference type="InterPro" id="IPR005333">
    <property type="entry name" value="Transcription_factor_TCP"/>
</dbReference>
<dbReference type="AlphaFoldDB" id="A0AAV6MNV8"/>
<dbReference type="Proteomes" id="UP000685013">
    <property type="component" value="Chromosome 13"/>
</dbReference>
<evidence type="ECO:0000256" key="2">
    <source>
        <dbReference type="ARBA" id="ARBA00023015"/>
    </source>
</evidence>
<gene>
    <name evidence="8" type="primary">HVA22A</name>
    <name evidence="8" type="ORF">SDJN03_20383</name>
</gene>
<feature type="region of interest" description="Disordered" evidence="6">
    <location>
        <begin position="1"/>
        <end position="60"/>
    </location>
</feature>
<reference evidence="8 9" key="1">
    <citation type="journal article" date="2021" name="Hortic Res">
        <title>The domestication of Cucurbita argyrosperma as revealed by the genome of its wild relative.</title>
        <authorList>
            <person name="Barrera-Redondo J."/>
            <person name="Sanchez-de la Vega G."/>
            <person name="Aguirre-Liguori J.A."/>
            <person name="Castellanos-Morales G."/>
            <person name="Gutierrez-Guerrero Y.T."/>
            <person name="Aguirre-Dugua X."/>
            <person name="Aguirre-Planter E."/>
            <person name="Tenaillon M.I."/>
            <person name="Lira-Saade R."/>
            <person name="Eguiarte L.E."/>
        </authorList>
    </citation>
    <scope>NUCLEOTIDE SEQUENCE [LARGE SCALE GENOMIC DNA]</scope>
    <source>
        <strain evidence="8">JBR-2021</strain>
    </source>
</reference>
<evidence type="ECO:0000313" key="9">
    <source>
        <dbReference type="Proteomes" id="UP000685013"/>
    </source>
</evidence>
<keyword evidence="9" id="KW-1185">Reference proteome</keyword>
<accession>A0AAV6MNV8</accession>
<protein>
    <submittedName>
        <fullName evidence="8">HVA22-like protein a</fullName>
    </submittedName>
</protein>
<name>A0AAV6MNV8_9ROSI</name>
<sequence>MEGSDQIHYHHRPPTSFPLQLLEKKEYDPQPPPEPSKKPSPKRTSTKDRHTKVDGRGRRTRMPALCAARVFQLTRELGHKSDGETIEWLLQQAEPAVIAATGTGTIPANFNSLNTSLRRSATSISLPSQLRSSSYYHPGVMAFNSQPMNMGPMTHAKEDHLPDPQRSYVQQSTTGLLPTTIPANFWMFSDGNSQLLSGGGDSLWRLPPANQDNALYRGQASGSVRFSNLAAPLTLLPGKPLGPSGSGGSMNDGHMNIYAGQNDVRPLVGLLYPLYASIRAIETKSQVDDQQWLTYWVFHSMITLFEMTFAKVLEWIPIWPYAKLVLLCWLSMPCFSGASYVYEHYLRPLMVNQQRVNLWYVRKGKDPLNQRNDIITAAEKYIQQHGSGELQYMLDNPEMHRRNSSSYYGYAEDYEY</sequence>
<keyword evidence="3" id="KW-0238">DNA-binding</keyword>
<dbReference type="GO" id="GO:0043565">
    <property type="term" value="F:sequence-specific DNA binding"/>
    <property type="evidence" value="ECO:0007669"/>
    <property type="project" value="TreeGrafter"/>
</dbReference>
<keyword evidence="4" id="KW-0804">Transcription</keyword>
<dbReference type="Pfam" id="PF03134">
    <property type="entry name" value="TB2_DP1_HVA22"/>
    <property type="match status" value="1"/>
</dbReference>
<dbReference type="InterPro" id="IPR004345">
    <property type="entry name" value="TB2_DP1_HVA22"/>
</dbReference>
<dbReference type="PROSITE" id="PS51369">
    <property type="entry name" value="TCP"/>
    <property type="match status" value="1"/>
</dbReference>
<keyword evidence="5" id="KW-0539">Nucleus</keyword>
<comment type="subcellular location">
    <subcellularLocation>
        <location evidence="1">Nucleus</location>
    </subcellularLocation>
</comment>
<evidence type="ECO:0000256" key="4">
    <source>
        <dbReference type="ARBA" id="ARBA00023163"/>
    </source>
</evidence>
<evidence type="ECO:0000256" key="3">
    <source>
        <dbReference type="ARBA" id="ARBA00023125"/>
    </source>
</evidence>
<keyword evidence="2" id="KW-0805">Transcription regulation</keyword>
<evidence type="ECO:0000256" key="6">
    <source>
        <dbReference type="SAM" id="MobiDB-lite"/>
    </source>
</evidence>
<dbReference type="GO" id="GO:0003700">
    <property type="term" value="F:DNA-binding transcription factor activity"/>
    <property type="evidence" value="ECO:0007669"/>
    <property type="project" value="InterPro"/>
</dbReference>
<dbReference type="GO" id="GO:0005634">
    <property type="term" value="C:nucleus"/>
    <property type="evidence" value="ECO:0007669"/>
    <property type="project" value="UniProtKB-SubCell"/>
</dbReference>
<feature type="compositionally biased region" description="Basic and acidic residues" evidence="6">
    <location>
        <begin position="45"/>
        <end position="57"/>
    </location>
</feature>
<comment type="caution">
    <text evidence="8">The sequence shown here is derived from an EMBL/GenBank/DDBJ whole genome shotgun (WGS) entry which is preliminary data.</text>
</comment>
<dbReference type="EMBL" id="JAGKQH010000013">
    <property type="protein sequence ID" value="KAG6584451.1"/>
    <property type="molecule type" value="Genomic_DNA"/>
</dbReference>
<dbReference type="PANTHER" id="PTHR31072:SF218">
    <property type="entry name" value="TRANSCRIPTION FACTOR TCP11-RELATED"/>
    <property type="match status" value="1"/>
</dbReference>
<feature type="non-terminal residue" evidence="8">
    <location>
        <position position="1"/>
    </location>
</feature>
<evidence type="ECO:0000256" key="5">
    <source>
        <dbReference type="ARBA" id="ARBA00023242"/>
    </source>
</evidence>
<proteinExistence type="predicted"/>
<evidence type="ECO:0000259" key="7">
    <source>
        <dbReference type="PROSITE" id="PS51369"/>
    </source>
</evidence>
<dbReference type="Pfam" id="PF03634">
    <property type="entry name" value="TCP"/>
    <property type="match status" value="1"/>
</dbReference>
<feature type="domain" description="TCP" evidence="7">
    <location>
        <begin position="46"/>
        <end position="100"/>
    </location>
</feature>
<dbReference type="InterPro" id="IPR017887">
    <property type="entry name" value="TF_TCP_subgr"/>
</dbReference>
<organism evidence="8 9">
    <name type="scientific">Cucurbita argyrosperma subsp. sororia</name>
    <dbReference type="NCBI Taxonomy" id="37648"/>
    <lineage>
        <taxon>Eukaryota</taxon>
        <taxon>Viridiplantae</taxon>
        <taxon>Streptophyta</taxon>
        <taxon>Embryophyta</taxon>
        <taxon>Tracheophyta</taxon>
        <taxon>Spermatophyta</taxon>
        <taxon>Magnoliopsida</taxon>
        <taxon>eudicotyledons</taxon>
        <taxon>Gunneridae</taxon>
        <taxon>Pentapetalae</taxon>
        <taxon>rosids</taxon>
        <taxon>fabids</taxon>
        <taxon>Cucurbitales</taxon>
        <taxon>Cucurbitaceae</taxon>
        <taxon>Cucurbiteae</taxon>
        <taxon>Cucurbita</taxon>
    </lineage>
</organism>